<organism evidence="1 2">
    <name type="scientific">Halostagnicola kamekurae</name>
    <dbReference type="NCBI Taxonomy" id="619731"/>
    <lineage>
        <taxon>Archaea</taxon>
        <taxon>Methanobacteriati</taxon>
        <taxon>Methanobacteriota</taxon>
        <taxon>Stenosarchaea group</taxon>
        <taxon>Halobacteria</taxon>
        <taxon>Halobacteriales</taxon>
        <taxon>Natrialbaceae</taxon>
        <taxon>Halostagnicola</taxon>
    </lineage>
</organism>
<evidence type="ECO:0000313" key="2">
    <source>
        <dbReference type="Proteomes" id="UP000199199"/>
    </source>
</evidence>
<dbReference type="EMBL" id="FOZS01000001">
    <property type="protein sequence ID" value="SFS36352.1"/>
    <property type="molecule type" value="Genomic_DNA"/>
</dbReference>
<keyword evidence="1" id="KW-0378">Hydrolase</keyword>
<name>A0A1I6P839_9EURY</name>
<dbReference type="Proteomes" id="UP000199199">
    <property type="component" value="Unassembled WGS sequence"/>
</dbReference>
<dbReference type="OrthoDB" id="26676at2157"/>
<protein>
    <submittedName>
        <fullName evidence="1">CRISPR-associated exonuclease Cas4</fullName>
    </submittedName>
</protein>
<keyword evidence="1" id="KW-0540">Nuclease</keyword>
<keyword evidence="1" id="KW-0269">Exonuclease</keyword>
<sequence length="223" mass="25207">MSRVAFSDLRSAAYCPRKCYYDRQREDREPPPAVEAVRSLATRYEYLLEAEPSALADEPIEPDPASYQRALRNTRATLERTGRWESICDPDAESVLVTGREVRGIVHKVLVDPLEPTLVSVGEPPETGVWTPQSVHAVAAAKALAWEHETPIEGVWLEYPAYGVVRRVEMTTRRKARYRRVLRTVRELDGPPARIRNDAKCDACEYASECGVRTRTLRSLLGL</sequence>
<reference evidence="2" key="1">
    <citation type="submission" date="2016-10" db="EMBL/GenBank/DDBJ databases">
        <authorList>
            <person name="Varghese N."/>
            <person name="Submissions S."/>
        </authorList>
    </citation>
    <scope>NUCLEOTIDE SEQUENCE [LARGE SCALE GENOMIC DNA]</scope>
    <source>
        <strain evidence="2">DSM 22427</strain>
    </source>
</reference>
<dbReference type="AlphaFoldDB" id="A0A1I6P839"/>
<evidence type="ECO:0000313" key="1">
    <source>
        <dbReference type="EMBL" id="SFS36352.1"/>
    </source>
</evidence>
<dbReference type="RefSeq" id="WP_092903524.1">
    <property type="nucleotide sequence ID" value="NZ_FOZS01000001.1"/>
</dbReference>
<gene>
    <name evidence="1" type="ORF">SAMN04488556_0385</name>
</gene>
<keyword evidence="2" id="KW-1185">Reference proteome</keyword>
<dbReference type="GO" id="GO:0004527">
    <property type="term" value="F:exonuclease activity"/>
    <property type="evidence" value="ECO:0007669"/>
    <property type="project" value="UniProtKB-KW"/>
</dbReference>
<proteinExistence type="predicted"/>
<accession>A0A1I6P839</accession>